<evidence type="ECO:0000313" key="21">
    <source>
        <dbReference type="Proteomes" id="UP000245884"/>
    </source>
</evidence>
<accession>A0A316UYK3</accession>
<evidence type="ECO:0000256" key="18">
    <source>
        <dbReference type="ARBA" id="ARBA00067595"/>
    </source>
</evidence>
<evidence type="ECO:0000256" key="14">
    <source>
        <dbReference type="ARBA" id="ARBA00023014"/>
    </source>
</evidence>
<evidence type="ECO:0000256" key="1">
    <source>
        <dbReference type="ARBA" id="ARBA00001929"/>
    </source>
</evidence>
<dbReference type="PANTHER" id="PTHR11493:SF47">
    <property type="entry name" value="SULFITE REDUCTASE [NADPH] SUBUNIT BETA"/>
    <property type="match status" value="1"/>
</dbReference>
<evidence type="ECO:0000259" key="19">
    <source>
        <dbReference type="PROSITE" id="PS50902"/>
    </source>
</evidence>
<dbReference type="Pfam" id="PF01077">
    <property type="entry name" value="NIR_SIR"/>
    <property type="match status" value="1"/>
</dbReference>
<dbReference type="FunFam" id="3.40.50.360:FF:000016">
    <property type="entry name" value="Sulfite reductase subunit beta"/>
    <property type="match status" value="1"/>
</dbReference>
<comment type="similarity">
    <text evidence="5">Belongs to the nitrite and sulfite reductase 4Fe-4S domain family.</text>
</comment>
<sequence>MAAAAAAAVAKVALHSSRSIVNVTPAASSPASPFSASLTAKSADASVHDVAFHNEPAAELINLSKAAASGVVSLLASADTSLLTRFVPHLPALVNTASVIHIATSGDHADVLALRSSGLIILHSSTATEAHDHALLAVRIAATTKRAVLHYFETVDGDNDAVQDEVTEADLKSFVASSSSSATSPSTAPNGVNGVNGVNGSNGYAASNGNGVANGNGASHVKAPASTGDLDADLSAAYDAVSDLVGREVKPFALYGSSQASDVAVVLGPGAEALSKADSSLAVIDVRLVRPSLATSLLSVIPTSAKRLITLERSARRTTRIGPLFVDVATALQSDDSRSIPATFVSGSLGHITSSNASDAAKTVSNALSSQKAGHGVLIGDTVKKTAAPAPATTAPVTPPKHEEAYSIMLDQVFKERLAVINSPHDETDPHPAARSPEYAFGQVMGQLEQRDALERAVKSAVRTGGVSPELHDILSQWLVSKDDSTKSAALSAKFSTLLSSASSSPDIDSIKSLVSHADNKSRWIVGSDAWAYDAGMGGVHHVLASGRNVNMLIFDTLPYSKRDSIDASKRKKDIGLYAMSYGGAYVASTAVYADYTQVLHALLEADKFDGPSVVLAYVPYRTVDAAAIEVLKETKLAVDSGYWPLYRWDPSAESKGKEVFRLDSTRVREQLREFLDRQNHLSFLANARPELSYDLASSQGTALRERQKSKAKEAYEKMLDNLDGPPLLILFASDGGNAEKQAKKLSARAKARGIAARLLAMDDFPVAEELKDEENVIFLTSTAGQGEAPQNGRLTWKALQAMESGSLSGVKYSVFGMGDSHYWPRPEDAHYYNKPGKDFDLRLEKLGAERVADLGLGDDQDPDGPQTGYKVWEPLVWKAMGVDAIEVKEAEPEPINNEHMKIASNYLRGTIVEGLADKSTGAIAETDQQLTKFHGTYMQYDRDTLDERKAAGLEPAYSFMIRCRIPGGVCTPKQWMQLDDVAEQYGNKTMKITTRQTIQYHCVVKGNLKSAMQGINKACLDTIAACGDVNRNVMCSPNPAISQLHDDVYEFSKSISEYLLPRMNAYHEIWLDKGTDSKNQLLAGGALKDYEPLYGPYYLPRKFKIAIAVPPRNDTDCFAHDIGLIAIAGKDKKLKGFNLSVGGGMGVTHSMKVTYPRAGSVIGFVTCEQTLEACKQVMLIQRDTGNRANRKQARLKYTIDNYWKGPENFRKELERRLGYQLAEPESYKFTTNTDEYGWKKDHRGNWHCTLWLENGRVKDVPGEEFRKGLYELCRRMDAEEWGSKLRMTPNQHIIVADVPADRKQALEEHLRAWNMDQYERLTGVFKSASACVAFPTCGLAMAESERMLGGFAGRVEKLFARWNLQETEVTTRVSGCANGCSRSWLGEIGLVGKAPGTYLLLLGGAHDGSRPSKPYAESVTEDEIIKLLEPVVESYAKHKEEGEPFGDYVTRVGIIRATTEGKRFYEDSLSNGVPEWRNALPVGVDTLPKGKISLPAVATSA</sequence>
<dbReference type="GeneID" id="37027499"/>
<name>A0A316UYK3_9BASI</name>
<dbReference type="GO" id="GO:0051539">
    <property type="term" value="F:4 iron, 4 sulfur cluster binding"/>
    <property type="evidence" value="ECO:0007669"/>
    <property type="project" value="UniProtKB-KW"/>
</dbReference>
<keyword evidence="21" id="KW-1185">Reference proteome</keyword>
<evidence type="ECO:0000256" key="15">
    <source>
        <dbReference type="ARBA" id="ARBA00052219"/>
    </source>
</evidence>
<dbReference type="PROSITE" id="PS00365">
    <property type="entry name" value="NIR_SIR"/>
    <property type="match status" value="1"/>
</dbReference>
<dbReference type="InterPro" id="IPR029061">
    <property type="entry name" value="THDP-binding"/>
</dbReference>
<dbReference type="InterPro" id="IPR029039">
    <property type="entry name" value="Flavoprotein-like_sf"/>
</dbReference>
<evidence type="ECO:0000256" key="6">
    <source>
        <dbReference type="ARBA" id="ARBA00012604"/>
    </source>
</evidence>
<evidence type="ECO:0000256" key="5">
    <source>
        <dbReference type="ARBA" id="ARBA00010429"/>
    </source>
</evidence>
<comment type="subcellular location">
    <subcellularLocation>
        <location evidence="3">Cytoplasm</location>
    </subcellularLocation>
</comment>
<evidence type="ECO:0000256" key="9">
    <source>
        <dbReference type="ARBA" id="ARBA00022617"/>
    </source>
</evidence>
<comment type="function">
    <text evidence="16">Catalyzes the reduction of sulfite to sulfide, one of several activities required for the biosynthesis of L-cysteine from sulfate.</text>
</comment>
<comment type="catalytic activity">
    <reaction evidence="15">
        <text>hydrogen sulfide + 3 NADP(+) + 3 H2O = sulfite + 3 NADPH + 4 H(+)</text>
        <dbReference type="Rhea" id="RHEA:13801"/>
        <dbReference type="ChEBI" id="CHEBI:15377"/>
        <dbReference type="ChEBI" id="CHEBI:15378"/>
        <dbReference type="ChEBI" id="CHEBI:17359"/>
        <dbReference type="ChEBI" id="CHEBI:29919"/>
        <dbReference type="ChEBI" id="CHEBI:57783"/>
        <dbReference type="ChEBI" id="CHEBI:58349"/>
        <dbReference type="EC" id="1.8.1.2"/>
    </reaction>
</comment>
<dbReference type="Pfam" id="PF03460">
    <property type="entry name" value="NIR_SIR_ferr"/>
    <property type="match status" value="1"/>
</dbReference>
<dbReference type="FunFam" id="3.30.413.10:FF:000004">
    <property type="entry name" value="Sulfite reductase [NADPH] hemoprotein beta-component"/>
    <property type="match status" value="1"/>
</dbReference>
<dbReference type="SUPFAM" id="SSF56014">
    <property type="entry name" value="Nitrite and sulphite reductase 4Fe-4S domain-like"/>
    <property type="match status" value="2"/>
</dbReference>
<keyword evidence="11" id="KW-0521">NADP</keyword>
<dbReference type="GO" id="GO:0046872">
    <property type="term" value="F:metal ion binding"/>
    <property type="evidence" value="ECO:0007669"/>
    <property type="project" value="UniProtKB-KW"/>
</dbReference>
<dbReference type="FunFam" id="3.30.413.10:FF:000003">
    <property type="entry name" value="Sulfite reductase [NADPH] hemoprotein beta-component"/>
    <property type="match status" value="1"/>
</dbReference>
<keyword evidence="12" id="KW-0560">Oxidoreductase</keyword>
<evidence type="ECO:0000256" key="16">
    <source>
        <dbReference type="ARBA" id="ARBA00057613"/>
    </source>
</evidence>
<keyword evidence="13" id="KW-0408">Iron</keyword>
<dbReference type="Pfam" id="PF00258">
    <property type="entry name" value="Flavodoxin_1"/>
    <property type="match status" value="1"/>
</dbReference>
<proteinExistence type="inferred from homology"/>
<dbReference type="InterPro" id="IPR001094">
    <property type="entry name" value="Flavdoxin-like"/>
</dbReference>
<comment type="pathway">
    <text evidence="4">Sulfur metabolism; hydrogen sulfide biosynthesis; hydrogen sulfide from sulfite (NADPH route): step 1/1.</text>
</comment>
<dbReference type="Gene3D" id="3.30.413.10">
    <property type="entry name" value="Sulfite Reductase Hemoprotein, domain 1"/>
    <property type="match status" value="2"/>
</dbReference>
<keyword evidence="8" id="KW-0963">Cytoplasm</keyword>
<dbReference type="SUPFAM" id="SSF52218">
    <property type="entry name" value="Flavoproteins"/>
    <property type="match status" value="1"/>
</dbReference>
<dbReference type="EMBL" id="KZ819664">
    <property type="protein sequence ID" value="PWN28983.1"/>
    <property type="molecule type" value="Genomic_DNA"/>
</dbReference>
<dbReference type="Proteomes" id="UP000245884">
    <property type="component" value="Unassembled WGS sequence"/>
</dbReference>
<dbReference type="EC" id="1.8.1.2" evidence="6"/>
<evidence type="ECO:0000256" key="3">
    <source>
        <dbReference type="ARBA" id="ARBA00004496"/>
    </source>
</evidence>
<dbReference type="PRINTS" id="PR00369">
    <property type="entry name" value="FLAVODOXIN"/>
</dbReference>
<dbReference type="GO" id="GO:0000103">
    <property type="term" value="P:sulfate assimilation"/>
    <property type="evidence" value="ECO:0007669"/>
    <property type="project" value="TreeGrafter"/>
</dbReference>
<comment type="cofactor">
    <cofactor evidence="1">
        <name>siroheme</name>
        <dbReference type="ChEBI" id="CHEBI:60052"/>
    </cofactor>
</comment>
<evidence type="ECO:0000256" key="7">
    <source>
        <dbReference type="ARBA" id="ARBA00022485"/>
    </source>
</evidence>
<keyword evidence="9" id="KW-0349">Heme</keyword>
<dbReference type="RefSeq" id="XP_025363595.1">
    <property type="nucleotide sequence ID" value="XM_025505676.1"/>
</dbReference>
<dbReference type="PANTHER" id="PTHR11493">
    <property type="entry name" value="SULFITE REDUCTASE [NADPH] SUBUNIT BETA-RELATED"/>
    <property type="match status" value="1"/>
</dbReference>
<dbReference type="InterPro" id="IPR006067">
    <property type="entry name" value="NO2/SO3_Rdtase_4Fe4S_dom"/>
</dbReference>
<dbReference type="InterPro" id="IPR009014">
    <property type="entry name" value="Transketo_C/PFOR_II"/>
</dbReference>
<dbReference type="InterPro" id="IPR045169">
    <property type="entry name" value="NO2/SO3_Rdtase_4Fe4S_prot"/>
</dbReference>
<dbReference type="GO" id="GO:0009337">
    <property type="term" value="C:sulfite reductase complex (NADPH)"/>
    <property type="evidence" value="ECO:0007669"/>
    <property type="project" value="UniProtKB-ARBA"/>
</dbReference>
<dbReference type="SUPFAM" id="SSF52518">
    <property type="entry name" value="Thiamin diphosphate-binding fold (THDP-binding)"/>
    <property type="match status" value="1"/>
</dbReference>
<evidence type="ECO:0000256" key="17">
    <source>
        <dbReference type="ARBA" id="ARBA00063391"/>
    </source>
</evidence>
<comment type="subunit">
    <text evidence="17">Alpha(2)-beta(2). The alpha component is a flavoprotein, the beta component is a hemoprotein.</text>
</comment>
<dbReference type="InterPro" id="IPR036136">
    <property type="entry name" value="Nit/Sulf_reduc_fer-like_dom_sf"/>
</dbReference>
<dbReference type="GO" id="GO:0050311">
    <property type="term" value="F:sulfite reductase (ferredoxin) activity"/>
    <property type="evidence" value="ECO:0007669"/>
    <property type="project" value="TreeGrafter"/>
</dbReference>
<dbReference type="STRING" id="1569628.A0A316UYK3"/>
<dbReference type="InterPro" id="IPR002880">
    <property type="entry name" value="Pyrv_Fd/Flavodoxin_OxRdtase_N"/>
</dbReference>
<dbReference type="SUPFAM" id="SSF55124">
    <property type="entry name" value="Nitrite/Sulfite reductase N-terminal domain-like"/>
    <property type="match status" value="2"/>
</dbReference>
<feature type="domain" description="Flavodoxin-like" evidence="19">
    <location>
        <begin position="728"/>
        <end position="878"/>
    </location>
</feature>
<dbReference type="SUPFAM" id="SSF52922">
    <property type="entry name" value="TK C-terminal domain-like"/>
    <property type="match status" value="1"/>
</dbReference>
<dbReference type="OrthoDB" id="1688044at2759"/>
<dbReference type="FunFam" id="3.40.50.970:FF:000051">
    <property type="entry name" value="Sulfite reductase beta subunit"/>
    <property type="match status" value="1"/>
</dbReference>
<dbReference type="GO" id="GO:0005737">
    <property type="term" value="C:cytoplasm"/>
    <property type="evidence" value="ECO:0007669"/>
    <property type="project" value="UniProtKB-SubCell"/>
</dbReference>
<keyword evidence="7" id="KW-0004">4Fe-4S</keyword>
<dbReference type="GO" id="GO:0004783">
    <property type="term" value="F:sulfite reductase (NADPH) activity"/>
    <property type="evidence" value="ECO:0007669"/>
    <property type="project" value="UniProtKB-EC"/>
</dbReference>
<gene>
    <name evidence="20" type="ORF">BDZ90DRAFT_230984</name>
</gene>
<evidence type="ECO:0000313" key="20">
    <source>
        <dbReference type="EMBL" id="PWN28983.1"/>
    </source>
</evidence>
<evidence type="ECO:0000256" key="2">
    <source>
        <dbReference type="ARBA" id="ARBA00001966"/>
    </source>
</evidence>
<reference evidence="20 21" key="1">
    <citation type="journal article" date="2018" name="Mol. Biol. Evol.">
        <title>Broad Genomic Sampling Reveals a Smut Pathogenic Ancestry of the Fungal Clade Ustilaginomycotina.</title>
        <authorList>
            <person name="Kijpornyongpan T."/>
            <person name="Mondo S.J."/>
            <person name="Barry K."/>
            <person name="Sandor L."/>
            <person name="Lee J."/>
            <person name="Lipzen A."/>
            <person name="Pangilinan J."/>
            <person name="LaButti K."/>
            <person name="Hainaut M."/>
            <person name="Henrissat B."/>
            <person name="Grigoriev I.V."/>
            <person name="Spatafora J.W."/>
            <person name="Aime M.C."/>
        </authorList>
    </citation>
    <scope>NUCLEOTIDE SEQUENCE [LARGE SCALE GENOMIC DNA]</scope>
    <source>
        <strain evidence="20 21">MCA 5214</strain>
    </source>
</reference>
<dbReference type="GO" id="GO:0010181">
    <property type="term" value="F:FMN binding"/>
    <property type="evidence" value="ECO:0007669"/>
    <property type="project" value="InterPro"/>
</dbReference>
<dbReference type="Gene3D" id="3.40.50.970">
    <property type="match status" value="2"/>
</dbReference>
<evidence type="ECO:0000256" key="4">
    <source>
        <dbReference type="ARBA" id="ARBA00004774"/>
    </source>
</evidence>
<comment type="cofactor">
    <cofactor evidence="2">
        <name>[4Fe-4S] cluster</name>
        <dbReference type="ChEBI" id="CHEBI:49883"/>
    </cofactor>
</comment>
<protein>
    <recommendedName>
        <fullName evidence="18">Sulfite reductase [NADPH] subunit beta</fullName>
        <ecNumber evidence="6">1.8.1.2</ecNumber>
    </recommendedName>
</protein>
<organism evidence="20 21">
    <name type="scientific">Jaminaea rosea</name>
    <dbReference type="NCBI Taxonomy" id="1569628"/>
    <lineage>
        <taxon>Eukaryota</taxon>
        <taxon>Fungi</taxon>
        <taxon>Dikarya</taxon>
        <taxon>Basidiomycota</taxon>
        <taxon>Ustilaginomycotina</taxon>
        <taxon>Exobasidiomycetes</taxon>
        <taxon>Microstromatales</taxon>
        <taxon>Microstromatales incertae sedis</taxon>
        <taxon>Jaminaea</taxon>
    </lineage>
</organism>
<keyword evidence="14" id="KW-0411">Iron-sulfur</keyword>
<dbReference type="Pfam" id="PF01855">
    <property type="entry name" value="POR_N"/>
    <property type="match status" value="1"/>
</dbReference>
<dbReference type="InterPro" id="IPR005117">
    <property type="entry name" value="NiRdtase/SiRdtase_haem-b_fer"/>
</dbReference>
<dbReference type="NCBIfam" id="NF010029">
    <property type="entry name" value="PRK13504.1"/>
    <property type="match status" value="1"/>
</dbReference>
<dbReference type="Gene3D" id="3.40.50.920">
    <property type="match status" value="1"/>
</dbReference>
<dbReference type="InterPro" id="IPR008254">
    <property type="entry name" value="Flavodoxin/NO_synth"/>
</dbReference>
<dbReference type="PROSITE" id="PS50902">
    <property type="entry name" value="FLAVODOXIN_LIKE"/>
    <property type="match status" value="1"/>
</dbReference>
<dbReference type="InterPro" id="IPR006066">
    <property type="entry name" value="NO2/SO3_Rdtase_FeS/sirohaem_BS"/>
</dbReference>
<evidence type="ECO:0000256" key="10">
    <source>
        <dbReference type="ARBA" id="ARBA00022723"/>
    </source>
</evidence>
<evidence type="ECO:0000256" key="11">
    <source>
        <dbReference type="ARBA" id="ARBA00022857"/>
    </source>
</evidence>
<dbReference type="InterPro" id="IPR045854">
    <property type="entry name" value="NO2/SO3_Rdtase_4Fe4S_sf"/>
</dbReference>
<keyword evidence="10" id="KW-0479">Metal-binding</keyword>
<evidence type="ECO:0000256" key="13">
    <source>
        <dbReference type="ARBA" id="ARBA00023004"/>
    </source>
</evidence>
<evidence type="ECO:0000256" key="12">
    <source>
        <dbReference type="ARBA" id="ARBA00023002"/>
    </source>
</evidence>
<dbReference type="PRINTS" id="PR00397">
    <property type="entry name" value="SIROHAEM"/>
</dbReference>
<evidence type="ECO:0000256" key="8">
    <source>
        <dbReference type="ARBA" id="ARBA00022490"/>
    </source>
</evidence>
<dbReference type="Gene3D" id="3.40.50.360">
    <property type="match status" value="1"/>
</dbReference>
<dbReference type="GO" id="GO:0020037">
    <property type="term" value="F:heme binding"/>
    <property type="evidence" value="ECO:0007669"/>
    <property type="project" value="InterPro"/>
</dbReference>